<dbReference type="InParanoid" id="A0CUU7"/>
<protein>
    <recommendedName>
        <fullName evidence="5">PSI domain-containing protein</fullName>
    </recommendedName>
</protein>
<feature type="domain" description="PSI" evidence="5">
    <location>
        <begin position="145"/>
        <end position="187"/>
    </location>
</feature>
<dbReference type="KEGG" id="ptm:GSPATT00039019001"/>
<dbReference type="PANTHER" id="PTHR38934">
    <property type="entry name" value="HYPHALLY REGULATED CELL WALL PROTEIN 1"/>
    <property type="match status" value="1"/>
</dbReference>
<dbReference type="NCBIfam" id="TIGR02232">
    <property type="entry name" value="myxo_disulf_rpt"/>
    <property type="match status" value="1"/>
</dbReference>
<dbReference type="RefSeq" id="XP_001441961.1">
    <property type="nucleotide sequence ID" value="XM_001441924.1"/>
</dbReference>
<keyword evidence="3" id="KW-1015">Disulfide bond</keyword>
<accession>A0CUU7</accession>
<dbReference type="Pfam" id="PF01508">
    <property type="entry name" value="Paramecium_SA"/>
    <property type="match status" value="11"/>
</dbReference>
<dbReference type="InterPro" id="IPR016201">
    <property type="entry name" value="PSI"/>
</dbReference>
<dbReference type="HOGENOM" id="CLU_001399_0_0_1"/>
<sequence>MIFELKQNLTYYQVIQKQQHYNIILSTILQQNTMINLLSIKYIIASRLEWRFYIYVISCQKLFNRLKLRNMTLKILILDKANFQLVLIVKYHPLITRIKYLILINIQMTLIQLELQKLKDLNMFYYLLFYQLCVILSSEISKKCVCGHVRNEKECKNSDFCIWEVDKCILKPGQTYNKEMNNLNQCKRYAQEDCREQEKCGFYFGQCIDFVDCMVFDKDNCQESSYKCVSDGSKCVQIQECGDYKTENGCANKNKYKKYCFWIGGMERKCIDVITCEDLPIYLTNHQMCKSGLDGCTISENGYGCIKQMDLCPQYLNEFQCFESKKNNCFWDAINEKCVEKVCENLLFTQDYECKEILSNCTTNGVHCVKRKQCSDAQNLYGCLTDSEGKKCEYHQNQCKIKSCSTAPDSLRNYQQCQDYDNLLDCVTSENQGCKIRPETCNGYAQEMDCYSIEQQDCVWYKNKCEQRQCYHAPVFFTHADCHQYGNCIGKLKGGCEMTPQLCEEILVKQFLHLAWRQVRIVTMQKIEIANLQKSSTDCTQMITKNQCQLNLQDGTNCFWTGTKCKKQQCLDAPKVNYTNNVECNTWLNICIFDHYYGGCKDRPSPLACSSSPNNIMYNNHQECFAWNPKCTVISSFNAEGCEPKKANCHEFIRQRNCKTNINGQFCYWDDKLQMCMNEDEENNGIADCDKRLYGDLTHQDCEEFMPKCTINNIGKFCSDLQWVCEYYKYQQQCVIDKDYSPCKWDNQNQICKSVVCTDNTTAQTEAECIRFRFQYDCQLKIKSNGTYGPGCEKRPNNCWDVTDPIVCKLTLTYQQTRCYYLNSQCFQIQSSQCELITDSQSNELCQYYNPQCVLQPSGQGCYSINSCNDLSNKVCNSSLMRKNQRCIYQDKCNEDICSSRYVSQSSCSGQKTQFGISCLYTQCPSSSSCGYQCINQTQQTNLTFPSTATLQDKRVQCQSFSSLYRYDTSCNCCILLTQCSLQVGPQSLCNLSINQSGVKCGYNLSNNTCQERICSHLNSSYALSQLICYNWGYNCVYDVTGCKTFSGDFSTISLIQQCYSNPCFWYDGKCVNYVNCELNTTAVTNRECLLNNSSLCRLNHALGKGCAFTYCEIIYHIFIMEKDVSGSPAVAGEKHVQVIQYNSDCENSYGYIYPFATKCYWCSLQNTKCSNNKYCSLASMTTPQTHEDCNSNNVAQTIQLTMSSKCTLKQQQCSNYTYKEACVKTIDNIECYWNSNACINYCDAAAQIISTWTHSSCQSWKDTCMSLNNLGCQLLDCSLLTTIEDCTIFNPKCFWDGSTCQTISDCSRYSDTLCLNTSNSLGIPCFWDGTQCLEKTCSNKPTSSIDQTECDDWLTNCQWNSNNNQCVEDCSQANISNNTHQLCESYYLNKSCTVKVDRIQCVDLPFSCLLAKKTQCYKDQFDNECYYQDSSNQCVNLLCSNLEASFTTHEKCNQRLNSCTVNITLNGCQELNNCSSYSIVEQQCEWIISSNTCTIKECSTAQLNDYSANSCQQYFGDSCTVNDTLNGCEIGQIQCLDYTYNQCNSEGQMNLSGVNCFWNENKSICMERICKNGPPLAQSHGDCIVFLSTCQKSSCRRKECFDYNYAIDSACASIFEDKRCVTNGYQCILRGGCEDIIVSDGCTFDIKLNACVWIDEKCYTKSCETASVSIIEYQECNAYFPSCTAKQGGGCTKKQKCQNYQIKEACYTDSENLECIWDDYLNQCFSNQCIDFCGDGIISSREEECDDGNYLPYDGCYKCQIQCPLGYL</sequence>
<dbReference type="SMART" id="SM00423">
    <property type="entry name" value="PSI"/>
    <property type="match status" value="5"/>
</dbReference>
<feature type="domain" description="PSI" evidence="5">
    <location>
        <begin position="311"/>
        <end position="362"/>
    </location>
</feature>
<name>A0CUU7_PARTE</name>
<evidence type="ECO:0000313" key="6">
    <source>
        <dbReference type="EMBL" id="CAK74564.1"/>
    </source>
</evidence>
<keyword evidence="7" id="KW-1185">Reference proteome</keyword>
<gene>
    <name evidence="6" type="ORF">GSPATT00039019001</name>
</gene>
<dbReference type="EMBL" id="CT868190">
    <property type="protein sequence ID" value="CAK74564.1"/>
    <property type="molecule type" value="Genomic_DNA"/>
</dbReference>
<evidence type="ECO:0000256" key="4">
    <source>
        <dbReference type="ARBA" id="ARBA00023180"/>
    </source>
</evidence>
<dbReference type="GeneID" id="5027746"/>
<feature type="domain" description="PSI" evidence="5">
    <location>
        <begin position="648"/>
        <end position="703"/>
    </location>
</feature>
<keyword evidence="1" id="KW-0732">Signal</keyword>
<reference evidence="6 7" key="1">
    <citation type="journal article" date="2006" name="Nature">
        <title>Global trends of whole-genome duplications revealed by the ciliate Paramecium tetraurelia.</title>
        <authorList>
            <consortium name="Genoscope"/>
            <person name="Aury J.-M."/>
            <person name="Jaillon O."/>
            <person name="Duret L."/>
            <person name="Noel B."/>
            <person name="Jubin C."/>
            <person name="Porcel B.M."/>
            <person name="Segurens B."/>
            <person name="Daubin V."/>
            <person name="Anthouard V."/>
            <person name="Aiach N."/>
            <person name="Arnaiz O."/>
            <person name="Billaut A."/>
            <person name="Beisson J."/>
            <person name="Blanc I."/>
            <person name="Bouhouche K."/>
            <person name="Camara F."/>
            <person name="Duharcourt S."/>
            <person name="Guigo R."/>
            <person name="Gogendeau D."/>
            <person name="Katinka M."/>
            <person name="Keller A.-M."/>
            <person name="Kissmehl R."/>
            <person name="Klotz C."/>
            <person name="Koll F."/>
            <person name="Le Moue A."/>
            <person name="Lepere C."/>
            <person name="Malinsky S."/>
            <person name="Nowacki M."/>
            <person name="Nowak J.K."/>
            <person name="Plattner H."/>
            <person name="Poulain J."/>
            <person name="Ruiz F."/>
            <person name="Serrano V."/>
            <person name="Zagulski M."/>
            <person name="Dessen P."/>
            <person name="Betermier M."/>
            <person name="Weissenbach J."/>
            <person name="Scarpelli C."/>
            <person name="Schachter V."/>
            <person name="Sperling L."/>
            <person name="Meyer E."/>
            <person name="Cohen J."/>
            <person name="Wincker P."/>
        </authorList>
    </citation>
    <scope>NUCLEOTIDE SEQUENCE [LARGE SCALE GENOMIC DNA]</scope>
    <source>
        <strain evidence="6 7">Stock d4-2</strain>
    </source>
</reference>
<dbReference type="Proteomes" id="UP000000600">
    <property type="component" value="Unassembled WGS sequence"/>
</dbReference>
<evidence type="ECO:0000256" key="2">
    <source>
        <dbReference type="ARBA" id="ARBA00022737"/>
    </source>
</evidence>
<dbReference type="eggNOG" id="ENOG502SEUS">
    <property type="taxonomic scope" value="Eukaryota"/>
</dbReference>
<dbReference type="InterPro" id="IPR011936">
    <property type="entry name" value="Myxo_disulph_rpt"/>
</dbReference>
<dbReference type="PANTHER" id="PTHR38934:SF6">
    <property type="entry name" value="CHROMOSOME UNDETERMINED SCAFFOLD_176, WHOLE GENOME SHOTGUN SEQUENCE"/>
    <property type="match status" value="1"/>
</dbReference>
<evidence type="ECO:0000256" key="1">
    <source>
        <dbReference type="ARBA" id="ARBA00022729"/>
    </source>
</evidence>
<evidence type="ECO:0000256" key="3">
    <source>
        <dbReference type="ARBA" id="ARBA00023157"/>
    </source>
</evidence>
<organism evidence="6 7">
    <name type="scientific">Paramecium tetraurelia</name>
    <dbReference type="NCBI Taxonomy" id="5888"/>
    <lineage>
        <taxon>Eukaryota</taxon>
        <taxon>Sar</taxon>
        <taxon>Alveolata</taxon>
        <taxon>Ciliophora</taxon>
        <taxon>Intramacronucleata</taxon>
        <taxon>Oligohymenophorea</taxon>
        <taxon>Peniculida</taxon>
        <taxon>Parameciidae</taxon>
        <taxon>Paramecium</taxon>
    </lineage>
</organism>
<evidence type="ECO:0000259" key="5">
    <source>
        <dbReference type="SMART" id="SM00423"/>
    </source>
</evidence>
<dbReference type="SMART" id="SM00639">
    <property type="entry name" value="PSA"/>
    <property type="match status" value="16"/>
</dbReference>
<keyword evidence="2" id="KW-0677">Repeat</keyword>
<feature type="domain" description="PSI" evidence="5">
    <location>
        <begin position="1213"/>
        <end position="1259"/>
    </location>
</feature>
<dbReference type="InterPro" id="IPR002895">
    <property type="entry name" value="Paramecium_SA"/>
</dbReference>
<evidence type="ECO:0000313" key="7">
    <source>
        <dbReference type="Proteomes" id="UP000000600"/>
    </source>
</evidence>
<proteinExistence type="predicted"/>
<feature type="domain" description="PSI" evidence="5">
    <location>
        <begin position="1277"/>
        <end position="1316"/>
    </location>
</feature>
<keyword evidence="4" id="KW-0325">Glycoprotein</keyword>